<feature type="transmembrane region" description="Helical" evidence="6">
    <location>
        <begin position="139"/>
        <end position="157"/>
    </location>
</feature>
<feature type="transmembrane region" description="Helical" evidence="6">
    <location>
        <begin position="163"/>
        <end position="187"/>
    </location>
</feature>
<protein>
    <submittedName>
        <fullName evidence="8">MFS transporter</fullName>
    </submittedName>
</protein>
<gene>
    <name evidence="8" type="ORF">EA661_19450</name>
</gene>
<organism evidence="8 9">
    <name type="scientific">Pseudoxanthomonas winnipegensis</name>
    <dbReference type="NCBI Taxonomy" id="2480810"/>
    <lineage>
        <taxon>Bacteria</taxon>
        <taxon>Pseudomonadati</taxon>
        <taxon>Pseudomonadota</taxon>
        <taxon>Gammaproteobacteria</taxon>
        <taxon>Lysobacterales</taxon>
        <taxon>Lysobacteraceae</taxon>
        <taxon>Pseudoxanthomonas</taxon>
    </lineage>
</organism>
<proteinExistence type="predicted"/>
<comment type="caution">
    <text evidence="8">The sequence shown here is derived from an EMBL/GenBank/DDBJ whole genome shotgun (WGS) entry which is preliminary data.</text>
</comment>
<reference evidence="8 9" key="1">
    <citation type="submission" date="2019-02" db="EMBL/GenBank/DDBJ databases">
        <title>WGS of Pseudoxanthomonas species novum from clinical isolates.</title>
        <authorList>
            <person name="Bernier A.-M."/>
            <person name="Bernard K."/>
            <person name="Vachon A."/>
        </authorList>
    </citation>
    <scope>NUCLEOTIDE SEQUENCE [LARGE SCALE GENOMIC DNA]</scope>
    <source>
        <strain evidence="8 9">NML171202</strain>
    </source>
</reference>
<dbReference type="InterPro" id="IPR004752">
    <property type="entry name" value="AmpG_permease/AT-1"/>
</dbReference>
<dbReference type="Proteomes" id="UP000291286">
    <property type="component" value="Unassembled WGS sequence"/>
</dbReference>
<feature type="domain" description="Major facilitator superfamily (MFS) profile" evidence="7">
    <location>
        <begin position="65"/>
        <end position="466"/>
    </location>
</feature>
<evidence type="ECO:0000256" key="5">
    <source>
        <dbReference type="ARBA" id="ARBA00023136"/>
    </source>
</evidence>
<accession>A0A4Q8L7P5</accession>
<feature type="transmembrane region" description="Helical" evidence="6">
    <location>
        <begin position="353"/>
        <end position="371"/>
    </location>
</feature>
<dbReference type="InterPro" id="IPR036259">
    <property type="entry name" value="MFS_trans_sf"/>
</dbReference>
<keyword evidence="4 6" id="KW-1133">Transmembrane helix</keyword>
<dbReference type="InterPro" id="IPR020846">
    <property type="entry name" value="MFS_dom"/>
</dbReference>
<dbReference type="Pfam" id="PF07690">
    <property type="entry name" value="MFS_1"/>
    <property type="match status" value="1"/>
</dbReference>
<comment type="subcellular location">
    <subcellularLocation>
        <location evidence="1">Membrane</location>
        <topology evidence="1">Multi-pass membrane protein</topology>
    </subcellularLocation>
</comment>
<evidence type="ECO:0000256" key="2">
    <source>
        <dbReference type="ARBA" id="ARBA00022448"/>
    </source>
</evidence>
<evidence type="ECO:0000259" key="7">
    <source>
        <dbReference type="PROSITE" id="PS50850"/>
    </source>
</evidence>
<keyword evidence="3 6" id="KW-0812">Transmembrane</keyword>
<feature type="transmembrane region" description="Helical" evidence="6">
    <location>
        <begin position="414"/>
        <end position="435"/>
    </location>
</feature>
<dbReference type="Gene3D" id="1.20.1250.20">
    <property type="entry name" value="MFS general substrate transporter like domains"/>
    <property type="match status" value="2"/>
</dbReference>
<dbReference type="PROSITE" id="PS50850">
    <property type="entry name" value="MFS"/>
    <property type="match status" value="1"/>
</dbReference>
<feature type="transmembrane region" description="Helical" evidence="6">
    <location>
        <begin position="377"/>
        <end position="402"/>
    </location>
</feature>
<name>A0A4Q8L7P5_9GAMM</name>
<evidence type="ECO:0000256" key="3">
    <source>
        <dbReference type="ARBA" id="ARBA00022692"/>
    </source>
</evidence>
<evidence type="ECO:0000313" key="8">
    <source>
        <dbReference type="EMBL" id="TAA24157.1"/>
    </source>
</evidence>
<feature type="transmembrane region" description="Helical" evidence="6">
    <location>
        <begin position="199"/>
        <end position="223"/>
    </location>
</feature>
<evidence type="ECO:0000256" key="6">
    <source>
        <dbReference type="SAM" id="Phobius"/>
    </source>
</evidence>
<dbReference type="InterPro" id="IPR011701">
    <property type="entry name" value="MFS"/>
</dbReference>
<keyword evidence="5 6" id="KW-0472">Membrane</keyword>
<dbReference type="AlphaFoldDB" id="A0A4Q8L7P5"/>
<dbReference type="GO" id="GO:0022857">
    <property type="term" value="F:transmembrane transporter activity"/>
    <property type="evidence" value="ECO:0007669"/>
    <property type="project" value="InterPro"/>
</dbReference>
<sequence>MAHRLPVRHARLARSPARLRDLSRAALLRPCPVHRGLRPVSAAPGGRPVSYKGWRGIKAAFATPSALTMALLGFGSGLPFLLIASQTLSTRLRDVGLQLGEIGLISLASFFYLLKFVWAPLIDRYTLPLLSGLGRRRSWLLAAQVLVAASLFALGAMRPELGVAGLVTWVLVGSFAGATQDAVVDAYRIEIAPESAQAALAATYILGYRIALIVGGAGALYMAEFEDWKIAYFCMAALMLVPIVTTLVSREPVRPEATVVRRIDFFGAFWQPIVGFFTTNGWKLALALLLFVGLFKFPDQVIGVMAGPFYLDSGFTKSDIATVSKLFGIWMSIVGAFGGGMAVAAFGFRRMLLLAALAVALSNLAFLLMAQHPGQLWAFYAALSADNISQGFAGTVLVAFMSSLTDRNFTATQYALLVSLANLPGKFVGGVSGYIVEATSYSTFFALSALTVIPTLALLAWLWRRIKEPSRTVAAPDHDRPAHP</sequence>
<dbReference type="GO" id="GO:0016020">
    <property type="term" value="C:membrane"/>
    <property type="evidence" value="ECO:0007669"/>
    <property type="project" value="UniProtKB-SubCell"/>
</dbReference>
<dbReference type="NCBIfam" id="TIGR00901">
    <property type="entry name" value="2A0125"/>
    <property type="match status" value="1"/>
</dbReference>
<feature type="transmembrane region" description="Helical" evidence="6">
    <location>
        <begin position="327"/>
        <end position="346"/>
    </location>
</feature>
<feature type="transmembrane region" description="Helical" evidence="6">
    <location>
        <begin position="95"/>
        <end position="118"/>
    </location>
</feature>
<feature type="transmembrane region" description="Helical" evidence="6">
    <location>
        <begin position="59"/>
        <end position="83"/>
    </location>
</feature>
<evidence type="ECO:0000256" key="4">
    <source>
        <dbReference type="ARBA" id="ARBA00022989"/>
    </source>
</evidence>
<feature type="transmembrane region" description="Helical" evidence="6">
    <location>
        <begin position="229"/>
        <end position="248"/>
    </location>
</feature>
<dbReference type="SUPFAM" id="SSF103473">
    <property type="entry name" value="MFS general substrate transporter"/>
    <property type="match status" value="1"/>
</dbReference>
<dbReference type="PANTHER" id="PTHR12778:SF10">
    <property type="entry name" value="MAJOR FACILITATOR SUPERFAMILY DOMAIN-CONTAINING PROTEIN 3"/>
    <property type="match status" value="1"/>
</dbReference>
<dbReference type="PANTHER" id="PTHR12778">
    <property type="entry name" value="SOLUTE CARRIER FAMILY 33 ACETYL-COA TRANSPORTER -RELATED"/>
    <property type="match status" value="1"/>
</dbReference>
<feature type="transmembrane region" description="Helical" evidence="6">
    <location>
        <begin position="269"/>
        <end position="295"/>
    </location>
</feature>
<feature type="transmembrane region" description="Helical" evidence="6">
    <location>
        <begin position="441"/>
        <end position="463"/>
    </location>
</feature>
<evidence type="ECO:0000256" key="1">
    <source>
        <dbReference type="ARBA" id="ARBA00004141"/>
    </source>
</evidence>
<dbReference type="EMBL" id="SHMB01000013">
    <property type="protein sequence ID" value="TAA24157.1"/>
    <property type="molecule type" value="Genomic_DNA"/>
</dbReference>
<keyword evidence="2" id="KW-0813">Transport</keyword>
<evidence type="ECO:0000313" key="9">
    <source>
        <dbReference type="Proteomes" id="UP000291286"/>
    </source>
</evidence>